<dbReference type="PANTHER" id="PTHR30399">
    <property type="entry name" value="UNCHARACTERIZED PROTEIN YGJP"/>
    <property type="match status" value="1"/>
</dbReference>
<sequence>MLGAARHRQVPGHGRCLDRRTDPFRGQDAAAAHAGGAGLDRDRNAPPRPGGLSGQPGFFGRAGASYPSARNGRHRRPPRRQRPRVTRPASARAAASPLQSLWGDAQDALDRANGVWPHPQANRQLSLDCDGQVYRIAYRLEAARRRTIGISVSAQGLRVRAPHWLAQRHIDTALQERAPWIISKLQQQYAAAQEGAHAPLRWHDGACFAYRGGQVRVVLGLAGRRAVLQPVAMAAPSGQDGAQQGNGQDAATGQGDVACHVLHLPLPPRSSAAQIAASVERWLRQQALALMQERLAIYAPRMGVTPSGLGLTSAQTRWGSASSNGRIRLHWRLAQMDLPLFDYVLVHELAHLHEMNHGPRFWQWVAEVMPDYAEQRARLKQVRLPPWGGAEGA</sequence>
<proteinExistence type="predicted"/>
<dbReference type="InterPro" id="IPR053136">
    <property type="entry name" value="UTP_pyrophosphatase-like"/>
</dbReference>
<name>A0A3M6QR84_9BURK</name>
<dbReference type="EMBL" id="RDQO01000004">
    <property type="protein sequence ID" value="RMX04912.1"/>
    <property type="molecule type" value="Genomic_DNA"/>
</dbReference>
<feature type="compositionally biased region" description="Basic residues" evidence="1">
    <location>
        <begin position="1"/>
        <end position="10"/>
    </location>
</feature>
<reference evidence="3 4" key="1">
    <citation type="submission" date="2018-10" db="EMBL/GenBank/DDBJ databases">
        <title>Draft genome of Cortibacter populi DSM10536.</title>
        <authorList>
            <person name="Bernier A.-M."/>
            <person name="Bernard K."/>
        </authorList>
    </citation>
    <scope>NUCLEOTIDE SEQUENCE [LARGE SCALE GENOMIC DNA]</scope>
    <source>
        <strain evidence="3 4">DSM 105136</strain>
    </source>
</reference>
<accession>A0A3M6QR84</accession>
<evidence type="ECO:0000259" key="2">
    <source>
        <dbReference type="Pfam" id="PF01863"/>
    </source>
</evidence>
<dbReference type="InterPro" id="IPR002725">
    <property type="entry name" value="YgjP-like_metallopeptidase"/>
</dbReference>
<feature type="compositionally biased region" description="Low complexity" evidence="1">
    <location>
        <begin position="86"/>
        <end position="97"/>
    </location>
</feature>
<dbReference type="PANTHER" id="PTHR30399:SF1">
    <property type="entry name" value="UTP PYROPHOSPHATASE"/>
    <property type="match status" value="1"/>
</dbReference>
<evidence type="ECO:0000313" key="3">
    <source>
        <dbReference type="EMBL" id="RMX04912.1"/>
    </source>
</evidence>
<feature type="compositionally biased region" description="Basic residues" evidence="1">
    <location>
        <begin position="71"/>
        <end position="85"/>
    </location>
</feature>
<dbReference type="Proteomes" id="UP000278006">
    <property type="component" value="Unassembled WGS sequence"/>
</dbReference>
<evidence type="ECO:0000313" key="4">
    <source>
        <dbReference type="Proteomes" id="UP000278006"/>
    </source>
</evidence>
<feature type="region of interest" description="Disordered" evidence="1">
    <location>
        <begin position="1"/>
        <end position="100"/>
    </location>
</feature>
<organism evidence="3 4">
    <name type="scientific">Corticibacter populi</name>
    <dbReference type="NCBI Taxonomy" id="1550736"/>
    <lineage>
        <taxon>Bacteria</taxon>
        <taxon>Pseudomonadati</taxon>
        <taxon>Pseudomonadota</taxon>
        <taxon>Betaproteobacteria</taxon>
        <taxon>Burkholderiales</taxon>
        <taxon>Comamonadaceae</taxon>
        <taxon>Corticibacter</taxon>
    </lineage>
</organism>
<feature type="domain" description="YgjP-like metallopeptidase" evidence="2">
    <location>
        <begin position="266"/>
        <end position="381"/>
    </location>
</feature>
<feature type="domain" description="YgjP-like metallopeptidase" evidence="2">
    <location>
        <begin position="146"/>
        <end position="220"/>
    </location>
</feature>
<dbReference type="AlphaFoldDB" id="A0A3M6QR84"/>
<gene>
    <name evidence="3" type="ORF">D8I35_13720</name>
</gene>
<comment type="caution">
    <text evidence="3">The sequence shown here is derived from an EMBL/GenBank/DDBJ whole genome shotgun (WGS) entry which is preliminary data.</text>
</comment>
<keyword evidence="4" id="KW-1185">Reference proteome</keyword>
<dbReference type="OrthoDB" id="9811177at2"/>
<dbReference type="CDD" id="cd07344">
    <property type="entry name" value="M48_yhfN_like"/>
    <property type="match status" value="1"/>
</dbReference>
<feature type="compositionally biased region" description="Basic and acidic residues" evidence="1">
    <location>
        <begin position="15"/>
        <end position="25"/>
    </location>
</feature>
<dbReference type="Gene3D" id="3.30.2010.10">
    <property type="entry name" value="Metalloproteases ('zincins'), catalytic domain"/>
    <property type="match status" value="1"/>
</dbReference>
<protein>
    <submittedName>
        <fullName evidence="3">M48 family peptidase</fullName>
    </submittedName>
</protein>
<evidence type="ECO:0000256" key="1">
    <source>
        <dbReference type="SAM" id="MobiDB-lite"/>
    </source>
</evidence>
<dbReference type="Pfam" id="PF01863">
    <property type="entry name" value="YgjP-like"/>
    <property type="match status" value="2"/>
</dbReference>